<dbReference type="Pfam" id="PF04719">
    <property type="entry name" value="TAFII28"/>
    <property type="match status" value="1"/>
</dbReference>
<dbReference type="GO" id="GO:0051123">
    <property type="term" value="P:RNA polymerase II preinitiation complex assembly"/>
    <property type="evidence" value="ECO:0007669"/>
    <property type="project" value="InterPro"/>
</dbReference>
<dbReference type="Gene3D" id="1.10.20.10">
    <property type="entry name" value="Histone, subunit A"/>
    <property type="match status" value="1"/>
</dbReference>
<proteinExistence type="inferred from homology"/>
<comment type="subcellular location">
    <subcellularLocation>
        <location evidence="1">Nucleus</location>
    </subcellularLocation>
</comment>
<evidence type="ECO:0000256" key="5">
    <source>
        <dbReference type="ARBA" id="ARBA00023242"/>
    </source>
</evidence>
<protein>
    <submittedName>
        <fullName evidence="8">Extracellular metalloproteinase 1 )</fullName>
        <ecNumber evidence="8">3.4.24.-</ecNumber>
    </submittedName>
</protein>
<evidence type="ECO:0000256" key="6">
    <source>
        <dbReference type="SAM" id="MobiDB-lite"/>
    </source>
</evidence>
<reference evidence="8" key="1">
    <citation type="submission" date="2019-10" db="EMBL/GenBank/DDBJ databases">
        <authorList>
            <person name="Nor Muhammad N."/>
        </authorList>
    </citation>
    <scope>NUCLEOTIDE SEQUENCE</scope>
</reference>
<feature type="compositionally biased region" description="Polar residues" evidence="6">
    <location>
        <begin position="76"/>
        <end position="104"/>
    </location>
</feature>
<dbReference type="GO" id="GO:0005669">
    <property type="term" value="C:transcription factor TFIID complex"/>
    <property type="evidence" value="ECO:0007669"/>
    <property type="project" value="InterPro"/>
</dbReference>
<name>A0A5K1K0S4_9APHY</name>
<feature type="compositionally biased region" description="Low complexity" evidence="6">
    <location>
        <begin position="46"/>
        <end position="75"/>
    </location>
</feature>
<evidence type="ECO:0000256" key="4">
    <source>
        <dbReference type="ARBA" id="ARBA00023163"/>
    </source>
</evidence>
<dbReference type="GO" id="GO:0016787">
    <property type="term" value="F:hydrolase activity"/>
    <property type="evidence" value="ECO:0007669"/>
    <property type="project" value="UniProtKB-KW"/>
</dbReference>
<feature type="compositionally biased region" description="Low complexity" evidence="6">
    <location>
        <begin position="17"/>
        <end position="27"/>
    </location>
</feature>
<feature type="region of interest" description="Disordered" evidence="6">
    <location>
        <begin position="1"/>
        <end position="180"/>
    </location>
</feature>
<feature type="compositionally biased region" description="Low complexity" evidence="6">
    <location>
        <begin position="137"/>
        <end position="154"/>
    </location>
</feature>
<dbReference type="EC" id="3.4.24.-" evidence="8"/>
<comment type="similarity">
    <text evidence="2">Belongs to the TAF11 family.</text>
</comment>
<dbReference type="AlphaFoldDB" id="A0A5K1K0S4"/>
<evidence type="ECO:0000259" key="7">
    <source>
        <dbReference type="Pfam" id="PF04719"/>
    </source>
</evidence>
<keyword evidence="5" id="KW-0539">Nucleus</keyword>
<dbReference type="InterPro" id="IPR006809">
    <property type="entry name" value="TAFII28_dom"/>
</dbReference>
<evidence type="ECO:0000256" key="2">
    <source>
        <dbReference type="ARBA" id="ARBA00009788"/>
    </source>
</evidence>
<keyword evidence="3" id="KW-0805">Transcription regulation</keyword>
<evidence type="ECO:0000256" key="1">
    <source>
        <dbReference type="ARBA" id="ARBA00004123"/>
    </source>
</evidence>
<dbReference type="GO" id="GO:0046982">
    <property type="term" value="F:protein heterodimerization activity"/>
    <property type="evidence" value="ECO:0007669"/>
    <property type="project" value="InterPro"/>
</dbReference>
<dbReference type="CDD" id="cd08048">
    <property type="entry name" value="HFD_TAF11"/>
    <property type="match status" value="1"/>
</dbReference>
<keyword evidence="8" id="KW-0378">Hydrolase</keyword>
<accession>A0A5K1K0S4</accession>
<dbReference type="PANTHER" id="PTHR13218">
    <property type="entry name" value="TRANSCRIPTION INITIATION FACTOR TFIID SUBUNIT 11-RELATED"/>
    <property type="match status" value="1"/>
</dbReference>
<keyword evidence="4" id="KW-0804">Transcription</keyword>
<evidence type="ECO:0000256" key="3">
    <source>
        <dbReference type="ARBA" id="ARBA00023015"/>
    </source>
</evidence>
<organism evidence="8">
    <name type="scientific">Ganoderma boninense</name>
    <dbReference type="NCBI Taxonomy" id="34458"/>
    <lineage>
        <taxon>Eukaryota</taxon>
        <taxon>Fungi</taxon>
        <taxon>Dikarya</taxon>
        <taxon>Basidiomycota</taxon>
        <taxon>Agaricomycotina</taxon>
        <taxon>Agaricomycetes</taxon>
        <taxon>Polyporales</taxon>
        <taxon>Polyporaceae</taxon>
        <taxon>Ganoderma</taxon>
    </lineage>
</organism>
<evidence type="ECO:0000313" key="8">
    <source>
        <dbReference type="EMBL" id="VWO99006.1"/>
    </source>
</evidence>
<dbReference type="PANTHER" id="PTHR13218:SF8">
    <property type="entry name" value="TRANSCRIPTION INITIATION FACTOR TFIID SUBUNIT 11"/>
    <property type="match status" value="1"/>
</dbReference>
<dbReference type="EMBL" id="LR727333">
    <property type="protein sequence ID" value="VWO99006.1"/>
    <property type="molecule type" value="Genomic_DNA"/>
</dbReference>
<dbReference type="InterPro" id="IPR009072">
    <property type="entry name" value="Histone-fold"/>
</dbReference>
<dbReference type="InterPro" id="IPR045127">
    <property type="entry name" value="TAF11-like"/>
</dbReference>
<sequence length="252" mass="25579">MSSPFANYPVPERSFMPSSTPSTSAAARGALPTRGTGAKRGRKPKNANANGNGNAGPETPRTPSASQPPTQSSLQWTDSHLSGASSSQPAPGTTSVGASSTPAVTQDAQAALLAQGLSLPGAQPSAATPGAGGESGTPGPSGAAAGATTTGAPAGEEDGDGEDEVLPAMADDDYSAQLSWQSQSKDNLKVLMDNFSPQQYDRFESYRRHALPKQAVRKVIQQATGQQVSQSVAQVVAGFSKVFVGEIVEKGP</sequence>
<feature type="compositionally biased region" description="Low complexity" evidence="6">
    <location>
        <begin position="106"/>
        <end position="129"/>
    </location>
</feature>
<feature type="domain" description="TAFII28-like protein" evidence="7">
    <location>
        <begin position="190"/>
        <end position="250"/>
    </location>
</feature>
<gene>
    <name evidence="8" type="primary">Q6WIH5</name>
</gene>
<feature type="compositionally biased region" description="Acidic residues" evidence="6">
    <location>
        <begin position="155"/>
        <end position="174"/>
    </location>
</feature>
<dbReference type="SUPFAM" id="SSF47113">
    <property type="entry name" value="Histone-fold"/>
    <property type="match status" value="1"/>
</dbReference>
<dbReference type="GO" id="GO:0016251">
    <property type="term" value="F:RNA polymerase II general transcription initiation factor activity"/>
    <property type="evidence" value="ECO:0007669"/>
    <property type="project" value="TreeGrafter"/>
</dbReference>